<reference evidence="1 2" key="1">
    <citation type="submission" date="2019-03" db="EMBL/GenBank/DDBJ databases">
        <title>Freshwater and sediment microbial communities from various areas in North America, analyzing microbe dynamics in response to fracking.</title>
        <authorList>
            <person name="Lamendella R."/>
        </authorList>
    </citation>
    <scope>NUCLEOTIDE SEQUENCE [LARGE SCALE GENOMIC DNA]</scope>
    <source>
        <strain evidence="1 2">74A</strain>
    </source>
</reference>
<evidence type="ECO:0000313" key="2">
    <source>
        <dbReference type="Proteomes" id="UP000294832"/>
    </source>
</evidence>
<protein>
    <submittedName>
        <fullName evidence="1">Uncharacterized protein</fullName>
    </submittedName>
</protein>
<name>A0A4R2FER4_9GAMM</name>
<organism evidence="1 2">
    <name type="scientific">Shewanella fodinae</name>
    <dbReference type="NCBI Taxonomy" id="552357"/>
    <lineage>
        <taxon>Bacteria</taxon>
        <taxon>Pseudomonadati</taxon>
        <taxon>Pseudomonadota</taxon>
        <taxon>Gammaproteobacteria</taxon>
        <taxon>Alteromonadales</taxon>
        <taxon>Shewanellaceae</taxon>
        <taxon>Shewanella</taxon>
    </lineage>
</organism>
<comment type="caution">
    <text evidence="1">The sequence shown here is derived from an EMBL/GenBank/DDBJ whole genome shotgun (WGS) entry which is preliminary data.</text>
</comment>
<gene>
    <name evidence="1" type="ORF">EDC91_104164</name>
</gene>
<proteinExistence type="predicted"/>
<keyword evidence="2" id="KW-1185">Reference proteome</keyword>
<dbReference type="AlphaFoldDB" id="A0A4R2FER4"/>
<sequence length="117" mass="13656">MFKASLANLRGSKQTVLEKEIAKEQSTALGKAGRRLKAALEAYEADKTCQFRRHIEEWHIQQLTEAVYALMVTREFLGFVDCNLEWICQQYPLPQAVLKNLAPANQLEYLQQEWHYR</sequence>
<dbReference type="Proteomes" id="UP000294832">
    <property type="component" value="Unassembled WGS sequence"/>
</dbReference>
<accession>A0A4R2FER4</accession>
<evidence type="ECO:0000313" key="1">
    <source>
        <dbReference type="EMBL" id="TCN88029.1"/>
    </source>
</evidence>
<dbReference type="EMBL" id="SLWF01000004">
    <property type="protein sequence ID" value="TCN88029.1"/>
    <property type="molecule type" value="Genomic_DNA"/>
</dbReference>